<accession>A0A672PES1</accession>
<dbReference type="PROSITE" id="PS50041">
    <property type="entry name" value="C_TYPE_LECTIN_2"/>
    <property type="match status" value="1"/>
</dbReference>
<dbReference type="PROSITE" id="PS00615">
    <property type="entry name" value="C_TYPE_LECTIN_1"/>
    <property type="match status" value="1"/>
</dbReference>
<protein>
    <recommendedName>
        <fullName evidence="2">C-type lectin domain-containing protein</fullName>
    </recommendedName>
</protein>
<evidence type="ECO:0000256" key="1">
    <source>
        <dbReference type="ARBA" id="ARBA00023157"/>
    </source>
</evidence>
<dbReference type="Proteomes" id="UP000472262">
    <property type="component" value="Unassembled WGS sequence"/>
</dbReference>
<dbReference type="OMA" id="NENGWIG"/>
<reference evidence="3" key="1">
    <citation type="submission" date="2025-08" db="UniProtKB">
        <authorList>
            <consortium name="Ensembl"/>
        </authorList>
    </citation>
    <scope>IDENTIFICATION</scope>
</reference>
<dbReference type="PANTHER" id="PTHR45784">
    <property type="entry name" value="C-TYPE LECTIN DOMAIN FAMILY 20 MEMBER A-RELATED"/>
    <property type="match status" value="1"/>
</dbReference>
<dbReference type="InterPro" id="IPR018378">
    <property type="entry name" value="C-type_lectin_CS"/>
</dbReference>
<dbReference type="Gene3D" id="3.10.100.10">
    <property type="entry name" value="Mannose-Binding Protein A, subunit A"/>
    <property type="match status" value="1"/>
</dbReference>
<organism evidence="3 4">
    <name type="scientific">Sinocyclocheilus grahami</name>
    <name type="common">Dianchi golden-line fish</name>
    <name type="synonym">Barbus grahami</name>
    <dbReference type="NCBI Taxonomy" id="75366"/>
    <lineage>
        <taxon>Eukaryota</taxon>
        <taxon>Metazoa</taxon>
        <taxon>Chordata</taxon>
        <taxon>Craniata</taxon>
        <taxon>Vertebrata</taxon>
        <taxon>Euteleostomi</taxon>
        <taxon>Actinopterygii</taxon>
        <taxon>Neopterygii</taxon>
        <taxon>Teleostei</taxon>
        <taxon>Ostariophysi</taxon>
        <taxon>Cypriniformes</taxon>
        <taxon>Cyprinidae</taxon>
        <taxon>Cyprininae</taxon>
        <taxon>Sinocyclocheilus</taxon>
    </lineage>
</organism>
<dbReference type="SUPFAM" id="SSF56436">
    <property type="entry name" value="C-type lectin-like"/>
    <property type="match status" value="1"/>
</dbReference>
<proteinExistence type="predicted"/>
<evidence type="ECO:0000313" key="3">
    <source>
        <dbReference type="Ensembl" id="ENSSGRP00000059565.1"/>
    </source>
</evidence>
<dbReference type="InterPro" id="IPR016186">
    <property type="entry name" value="C-type_lectin-like/link_sf"/>
</dbReference>
<evidence type="ECO:0000259" key="2">
    <source>
        <dbReference type="PROSITE" id="PS50041"/>
    </source>
</evidence>
<sequence>VEFLSLSLCRKVELMVTDNCMSLMCVAFSQLRVSNKYVFVPEKVNWRDAQTYCRQHYTDIATVNNQQDNDNVLKTLANENGWIGLYRTSGTTPLIWSDGSKFTYADWEPGQPSNNNNIQWCVNIYEKHWNDQECYFKFPFVCHLELKVQFTQK</sequence>
<dbReference type="PANTHER" id="PTHR45784:SF3">
    <property type="entry name" value="C-TYPE LECTIN DOMAIN FAMILY 4 MEMBER K-LIKE-RELATED"/>
    <property type="match status" value="1"/>
</dbReference>
<dbReference type="InParanoid" id="A0A672PES1"/>
<evidence type="ECO:0000313" key="4">
    <source>
        <dbReference type="Proteomes" id="UP000472262"/>
    </source>
</evidence>
<keyword evidence="4" id="KW-1185">Reference proteome</keyword>
<dbReference type="InterPro" id="IPR016187">
    <property type="entry name" value="CTDL_fold"/>
</dbReference>
<feature type="domain" description="C-type lectin" evidence="2">
    <location>
        <begin position="37"/>
        <end position="143"/>
    </location>
</feature>
<reference evidence="3" key="2">
    <citation type="submission" date="2025-09" db="UniProtKB">
        <authorList>
            <consortium name="Ensembl"/>
        </authorList>
    </citation>
    <scope>IDENTIFICATION</scope>
</reference>
<dbReference type="Pfam" id="PF00059">
    <property type="entry name" value="Lectin_C"/>
    <property type="match status" value="1"/>
</dbReference>
<name>A0A672PES1_SINGR</name>
<dbReference type="AlphaFoldDB" id="A0A672PES1"/>
<dbReference type="Ensembl" id="ENSSGRT00000063559.1">
    <property type="protein sequence ID" value="ENSSGRP00000059565.1"/>
    <property type="gene ID" value="ENSSGRG00000030966.1"/>
</dbReference>
<dbReference type="SMART" id="SM00034">
    <property type="entry name" value="CLECT"/>
    <property type="match status" value="1"/>
</dbReference>
<dbReference type="InterPro" id="IPR001304">
    <property type="entry name" value="C-type_lectin-like"/>
</dbReference>
<keyword evidence="1" id="KW-1015">Disulfide bond</keyword>